<sequence>MRSRRISKRVLTPGREYSNGGMSPSSDTSFGRVRAVAGDGYEDSGLSTRAVAAVVIQFYPDATAGRGNQSIGQYLPIHKDSFSNPTTNRCLEEAVVVDGEDVEDDEIQSFLTW</sequence>
<dbReference type="AlphaFoldDB" id="A0A4Y2GRX0"/>
<feature type="region of interest" description="Disordered" evidence="1">
    <location>
        <begin position="1"/>
        <end position="29"/>
    </location>
</feature>
<organism evidence="2 3">
    <name type="scientific">Araneus ventricosus</name>
    <name type="common">Orbweaver spider</name>
    <name type="synonym">Epeira ventricosa</name>
    <dbReference type="NCBI Taxonomy" id="182803"/>
    <lineage>
        <taxon>Eukaryota</taxon>
        <taxon>Metazoa</taxon>
        <taxon>Ecdysozoa</taxon>
        <taxon>Arthropoda</taxon>
        <taxon>Chelicerata</taxon>
        <taxon>Arachnida</taxon>
        <taxon>Araneae</taxon>
        <taxon>Araneomorphae</taxon>
        <taxon>Entelegynae</taxon>
        <taxon>Araneoidea</taxon>
        <taxon>Araneidae</taxon>
        <taxon>Araneus</taxon>
    </lineage>
</organism>
<dbReference type="Proteomes" id="UP000499080">
    <property type="component" value="Unassembled WGS sequence"/>
</dbReference>
<gene>
    <name evidence="2" type="ORF">AVEN_110509_1</name>
</gene>
<comment type="caution">
    <text evidence="2">The sequence shown here is derived from an EMBL/GenBank/DDBJ whole genome shotgun (WGS) entry which is preliminary data.</text>
</comment>
<evidence type="ECO:0000256" key="1">
    <source>
        <dbReference type="SAM" id="MobiDB-lite"/>
    </source>
</evidence>
<keyword evidence="3" id="KW-1185">Reference proteome</keyword>
<name>A0A4Y2GRX0_ARAVE</name>
<evidence type="ECO:0000313" key="3">
    <source>
        <dbReference type="Proteomes" id="UP000499080"/>
    </source>
</evidence>
<proteinExistence type="predicted"/>
<evidence type="ECO:0000313" key="2">
    <source>
        <dbReference type="EMBL" id="GBM56490.1"/>
    </source>
</evidence>
<feature type="compositionally biased region" description="Polar residues" evidence="1">
    <location>
        <begin position="20"/>
        <end position="29"/>
    </location>
</feature>
<accession>A0A4Y2GRX0</accession>
<reference evidence="2 3" key="1">
    <citation type="journal article" date="2019" name="Sci. Rep.">
        <title>Orb-weaving spider Araneus ventricosus genome elucidates the spidroin gene catalogue.</title>
        <authorList>
            <person name="Kono N."/>
            <person name="Nakamura H."/>
            <person name="Ohtoshi R."/>
            <person name="Moran D.A.P."/>
            <person name="Shinohara A."/>
            <person name="Yoshida Y."/>
            <person name="Fujiwara M."/>
            <person name="Mori M."/>
            <person name="Tomita M."/>
            <person name="Arakawa K."/>
        </authorList>
    </citation>
    <scope>NUCLEOTIDE SEQUENCE [LARGE SCALE GENOMIC DNA]</scope>
</reference>
<protein>
    <submittedName>
        <fullName evidence="2">Uncharacterized protein</fullName>
    </submittedName>
</protein>
<dbReference type="EMBL" id="BGPR01001549">
    <property type="protein sequence ID" value="GBM56490.1"/>
    <property type="molecule type" value="Genomic_DNA"/>
</dbReference>